<name>A0A2T1ALA9_TRISK</name>
<sequence length="125" mass="14969">MFLVLLQRRDFFLLTFNIVDIKRISNNLTSNFCFCCRQLRKEWENFVKPNFGEGKYFHTVTFVSVLVNLYSRTQQLVRCQLCRRQNTFDRIKTFHLTFEDTAPLWRDATYGNPERRETLISVVGS</sequence>
<proteinExistence type="predicted"/>
<dbReference type="AlphaFoldDB" id="A0A2T1ALA9"/>
<dbReference type="Proteomes" id="UP000237718">
    <property type="component" value="Unassembled WGS sequence"/>
</dbReference>
<accession>A0A2T1ALA9</accession>
<dbReference type="EMBL" id="PVUF01000002">
    <property type="protein sequence ID" value="PRZ49391.1"/>
    <property type="molecule type" value="Genomic_DNA"/>
</dbReference>
<protein>
    <submittedName>
        <fullName evidence="1">Uncharacterized protein</fullName>
    </submittedName>
</protein>
<evidence type="ECO:0000313" key="2">
    <source>
        <dbReference type="Proteomes" id="UP000237718"/>
    </source>
</evidence>
<reference evidence="1 2" key="1">
    <citation type="submission" date="2018-03" db="EMBL/GenBank/DDBJ databases">
        <title>Genomic Encyclopedia of Archaeal and Bacterial Type Strains, Phase II (KMG-II): from individual species to whole genera.</title>
        <authorList>
            <person name="Goeker M."/>
        </authorList>
    </citation>
    <scope>NUCLEOTIDE SEQUENCE [LARGE SCALE GENOMIC DNA]</scope>
    <source>
        <strain evidence="1 2">DSM 25328</strain>
    </source>
</reference>
<evidence type="ECO:0000313" key="1">
    <source>
        <dbReference type="EMBL" id="PRZ49391.1"/>
    </source>
</evidence>
<gene>
    <name evidence="1" type="ORF">CLV89_102133</name>
</gene>
<organism evidence="1 2">
    <name type="scientific">Tritonibacter scottomollicae</name>
    <name type="common">Epibacterium scottomollicae</name>
    <dbReference type="NCBI Taxonomy" id="483013"/>
    <lineage>
        <taxon>Bacteria</taxon>
        <taxon>Pseudomonadati</taxon>
        <taxon>Pseudomonadota</taxon>
        <taxon>Alphaproteobacteria</taxon>
        <taxon>Rhodobacterales</taxon>
        <taxon>Paracoccaceae</taxon>
        <taxon>Tritonibacter</taxon>
    </lineage>
</organism>
<comment type="caution">
    <text evidence="1">The sequence shown here is derived from an EMBL/GenBank/DDBJ whole genome shotgun (WGS) entry which is preliminary data.</text>
</comment>